<dbReference type="Gene3D" id="1.10.1660.10">
    <property type="match status" value="1"/>
</dbReference>
<evidence type="ECO:0000256" key="1">
    <source>
        <dbReference type="ARBA" id="ARBA00022491"/>
    </source>
</evidence>
<dbReference type="AlphaFoldDB" id="A0A9D2GEE8"/>
<keyword evidence="3" id="KW-0238">DNA-binding</keyword>
<sequence>MYTMKQVSEITGLPYETLKFYCNQGLVPGLKRDGANRRIFDEQDISGIFCLKRLRGCGMGIHEIREFLELCRQGKSSVPERKEVLDRKKQELLRQIEEIRKSIAYIDEKQAYYDMVMAGEEEDSCSLATPREQQDGRYGG</sequence>
<dbReference type="PANTHER" id="PTHR30204">
    <property type="entry name" value="REDOX-CYCLING DRUG-SENSING TRANSCRIPTIONAL ACTIVATOR SOXR"/>
    <property type="match status" value="1"/>
</dbReference>
<dbReference type="PROSITE" id="PS50937">
    <property type="entry name" value="HTH_MERR_2"/>
    <property type="match status" value="1"/>
</dbReference>
<accession>A0A9D2GEE8</accession>
<dbReference type="Proteomes" id="UP000824101">
    <property type="component" value="Unassembled WGS sequence"/>
</dbReference>
<dbReference type="GO" id="GO:0003700">
    <property type="term" value="F:DNA-binding transcription factor activity"/>
    <property type="evidence" value="ECO:0007669"/>
    <property type="project" value="InterPro"/>
</dbReference>
<keyword evidence="2" id="KW-0805">Transcription regulation</keyword>
<dbReference type="PANTHER" id="PTHR30204:SF69">
    <property type="entry name" value="MERR-FAMILY TRANSCRIPTIONAL REGULATOR"/>
    <property type="match status" value="1"/>
</dbReference>
<dbReference type="InterPro" id="IPR009061">
    <property type="entry name" value="DNA-bd_dom_put_sf"/>
</dbReference>
<dbReference type="SMART" id="SM00422">
    <property type="entry name" value="HTH_MERR"/>
    <property type="match status" value="1"/>
</dbReference>
<feature type="domain" description="HTH merR-type" evidence="5">
    <location>
        <begin position="1"/>
        <end position="70"/>
    </location>
</feature>
<dbReference type="CDD" id="cd01109">
    <property type="entry name" value="HTH_YyaN"/>
    <property type="match status" value="1"/>
</dbReference>
<dbReference type="GO" id="GO:0003677">
    <property type="term" value="F:DNA binding"/>
    <property type="evidence" value="ECO:0007669"/>
    <property type="project" value="UniProtKB-KW"/>
</dbReference>
<dbReference type="SUPFAM" id="SSF46955">
    <property type="entry name" value="Putative DNA-binding domain"/>
    <property type="match status" value="1"/>
</dbReference>
<evidence type="ECO:0000259" key="5">
    <source>
        <dbReference type="PROSITE" id="PS50937"/>
    </source>
</evidence>
<keyword evidence="4" id="KW-0804">Transcription</keyword>
<dbReference type="InterPro" id="IPR047057">
    <property type="entry name" value="MerR_fam"/>
</dbReference>
<comment type="caution">
    <text evidence="6">The sequence shown here is derived from an EMBL/GenBank/DDBJ whole genome shotgun (WGS) entry which is preliminary data.</text>
</comment>
<keyword evidence="1" id="KW-0678">Repressor</keyword>
<protein>
    <submittedName>
        <fullName evidence="6">MerR family transcriptional regulator</fullName>
    </submittedName>
</protein>
<reference evidence="6" key="1">
    <citation type="journal article" date="2021" name="PeerJ">
        <title>Extensive microbial diversity within the chicken gut microbiome revealed by metagenomics and culture.</title>
        <authorList>
            <person name="Gilroy R."/>
            <person name="Ravi A."/>
            <person name="Getino M."/>
            <person name="Pursley I."/>
            <person name="Horton D.L."/>
            <person name="Alikhan N.F."/>
            <person name="Baker D."/>
            <person name="Gharbi K."/>
            <person name="Hall N."/>
            <person name="Watson M."/>
            <person name="Adriaenssens E.M."/>
            <person name="Foster-Nyarko E."/>
            <person name="Jarju S."/>
            <person name="Secka A."/>
            <person name="Antonio M."/>
            <person name="Oren A."/>
            <person name="Chaudhuri R.R."/>
            <person name="La Ragione R."/>
            <person name="Hildebrand F."/>
            <person name="Pallen M.J."/>
        </authorList>
    </citation>
    <scope>NUCLEOTIDE SEQUENCE</scope>
    <source>
        <strain evidence="6">ChiBcec1-1093</strain>
    </source>
</reference>
<organism evidence="6 7">
    <name type="scientific">Candidatus Lachnoclostridium stercorigallinarum</name>
    <dbReference type="NCBI Taxonomy" id="2838634"/>
    <lineage>
        <taxon>Bacteria</taxon>
        <taxon>Bacillati</taxon>
        <taxon>Bacillota</taxon>
        <taxon>Clostridia</taxon>
        <taxon>Lachnospirales</taxon>
        <taxon>Lachnospiraceae</taxon>
    </lineage>
</organism>
<reference evidence="6" key="2">
    <citation type="submission" date="2021-04" db="EMBL/GenBank/DDBJ databases">
        <authorList>
            <person name="Gilroy R."/>
        </authorList>
    </citation>
    <scope>NUCLEOTIDE SEQUENCE</scope>
    <source>
        <strain evidence="6">ChiBcec1-1093</strain>
    </source>
</reference>
<proteinExistence type="predicted"/>
<dbReference type="InterPro" id="IPR000551">
    <property type="entry name" value="MerR-type_HTH_dom"/>
</dbReference>
<evidence type="ECO:0000256" key="4">
    <source>
        <dbReference type="ARBA" id="ARBA00023163"/>
    </source>
</evidence>
<evidence type="ECO:0000313" key="6">
    <source>
        <dbReference type="EMBL" id="HIZ78179.1"/>
    </source>
</evidence>
<evidence type="ECO:0000313" key="7">
    <source>
        <dbReference type="Proteomes" id="UP000824101"/>
    </source>
</evidence>
<gene>
    <name evidence="6" type="ORF">IAA17_00100</name>
</gene>
<name>A0A9D2GEE8_9FIRM</name>
<evidence type="ECO:0000256" key="2">
    <source>
        <dbReference type="ARBA" id="ARBA00023015"/>
    </source>
</evidence>
<evidence type="ECO:0000256" key="3">
    <source>
        <dbReference type="ARBA" id="ARBA00023125"/>
    </source>
</evidence>
<dbReference type="Pfam" id="PF13411">
    <property type="entry name" value="MerR_1"/>
    <property type="match status" value="1"/>
</dbReference>
<dbReference type="EMBL" id="DXBC01000002">
    <property type="protein sequence ID" value="HIZ78179.1"/>
    <property type="molecule type" value="Genomic_DNA"/>
</dbReference>